<name>A0ABP1Z6I3_THIA3</name>
<organism evidence="1 2">
    <name type="scientific">Thiomonas arsenitoxydans (strain DSM 22701 / CIP 110005 / 3As)</name>
    <dbReference type="NCBI Taxonomy" id="426114"/>
    <lineage>
        <taxon>Bacteria</taxon>
        <taxon>Pseudomonadati</taxon>
        <taxon>Pseudomonadota</taxon>
        <taxon>Betaproteobacteria</taxon>
        <taxon>Burkholderiales</taxon>
        <taxon>Thiomonas</taxon>
    </lineage>
</organism>
<evidence type="ECO:0000313" key="1">
    <source>
        <dbReference type="EMBL" id="CQR33013.1"/>
    </source>
</evidence>
<accession>A0ABP1Z6I3</accession>
<dbReference type="EMBL" id="CTRI01000023">
    <property type="protein sequence ID" value="CQR33013.1"/>
    <property type="molecule type" value="Genomic_DNA"/>
</dbReference>
<sequence length="34" mass="3520">MLIAEQDSRFAGAGAEIAASARKLPVQADMENAS</sequence>
<reference evidence="1 2" key="1">
    <citation type="submission" date="2015-03" db="EMBL/GenBank/DDBJ databases">
        <authorList>
            <person name="Regsiter A."/>
            <person name="william w."/>
        </authorList>
    </citation>
    <scope>NUCLEOTIDE SEQUENCE [LARGE SCALE GENOMIC DNA]</scope>
    <source>
        <strain evidence="1 2">CB1</strain>
    </source>
</reference>
<proteinExistence type="predicted"/>
<dbReference type="Proteomes" id="UP000078599">
    <property type="component" value="Unassembled WGS sequence"/>
</dbReference>
<keyword evidence="2" id="KW-1185">Reference proteome</keyword>
<gene>
    <name evidence="1" type="ORF">THICB1_30009</name>
</gene>
<comment type="caution">
    <text evidence="1">The sequence shown here is derived from an EMBL/GenBank/DDBJ whole genome shotgun (WGS) entry which is preliminary data.</text>
</comment>
<protein>
    <submittedName>
        <fullName evidence="1">Uncharacterized protein</fullName>
    </submittedName>
</protein>
<evidence type="ECO:0000313" key="2">
    <source>
        <dbReference type="Proteomes" id="UP000078599"/>
    </source>
</evidence>